<proteinExistence type="predicted"/>
<reference evidence="1" key="1">
    <citation type="journal article" date="2011" name="Environ. Microbiol.">
        <title>Time-series analyses of Monterey Bay coastal microbial picoplankton using a 'genome proxy' microarray.</title>
        <authorList>
            <person name="Rich V.I."/>
            <person name="Pham V.D."/>
            <person name="Eppley J."/>
            <person name="Shi Y."/>
            <person name="DeLong E.F."/>
        </authorList>
    </citation>
    <scope>NUCLEOTIDE SEQUENCE</scope>
</reference>
<accession>E0XUW7</accession>
<evidence type="ECO:0000313" key="1">
    <source>
        <dbReference type="EMBL" id="ADI18208.1"/>
    </source>
</evidence>
<name>E0XUW7_9DELT</name>
<protein>
    <submittedName>
        <fullName evidence="1">Uncharacterized protein</fullName>
    </submittedName>
</protein>
<dbReference type="EMBL" id="GU474883">
    <property type="protein sequence ID" value="ADI18208.1"/>
    <property type="molecule type" value="Genomic_DNA"/>
</dbReference>
<organism evidence="1">
    <name type="scientific">uncultured delta proteobacterium HF0200_39N20</name>
    <dbReference type="NCBI Taxonomy" id="710833"/>
    <lineage>
        <taxon>Bacteria</taxon>
        <taxon>Deltaproteobacteria</taxon>
        <taxon>environmental samples</taxon>
    </lineage>
</organism>
<sequence>MSHTSELSPAMRSTREECFILKIQFEFCEFNEKTMHNIASICW</sequence>
<dbReference type="AlphaFoldDB" id="E0XUW7"/>